<evidence type="ECO:0008006" key="3">
    <source>
        <dbReference type="Google" id="ProtNLM"/>
    </source>
</evidence>
<reference evidence="1 2" key="1">
    <citation type="submission" date="2016-11" db="EMBL/GenBank/DDBJ databases">
        <authorList>
            <person name="Jaros S."/>
            <person name="Januszkiewicz K."/>
            <person name="Wedrychowicz H."/>
        </authorList>
    </citation>
    <scope>NUCLEOTIDE SEQUENCE [LARGE SCALE GENOMIC DNA]</scope>
    <source>
        <strain evidence="1 2">DSM 10502</strain>
    </source>
</reference>
<sequence length="115" mass="13235">MAAEKKALESINPQAMKYIRQALSEICFGELILVAQDSRLIQIERNEKIRIQQNAPSCQRKAFEEKELSFLEEKIRASFKNLDYGQLVIVIKDGKVKQMDRTIRSRFTGMDGEGI</sequence>
<evidence type="ECO:0000313" key="1">
    <source>
        <dbReference type="EMBL" id="SHE30769.1"/>
    </source>
</evidence>
<evidence type="ECO:0000313" key="2">
    <source>
        <dbReference type="Proteomes" id="UP000184404"/>
    </source>
</evidence>
<organism evidence="1 2">
    <name type="scientific">Schwartzia succinivorans DSM 10502</name>
    <dbReference type="NCBI Taxonomy" id="1123243"/>
    <lineage>
        <taxon>Bacteria</taxon>
        <taxon>Bacillati</taxon>
        <taxon>Bacillota</taxon>
        <taxon>Negativicutes</taxon>
        <taxon>Selenomonadales</taxon>
        <taxon>Selenomonadaceae</taxon>
        <taxon>Schwartzia</taxon>
    </lineage>
</organism>
<accession>A0A1M4SEY9</accession>
<dbReference type="Pfam" id="PF10055">
    <property type="entry name" value="DUF2292"/>
    <property type="match status" value="2"/>
</dbReference>
<dbReference type="RefSeq" id="WP_072934243.1">
    <property type="nucleotide sequence ID" value="NZ_FQUG01000002.1"/>
</dbReference>
<gene>
    <name evidence="1" type="ORF">SAMN02745190_00112</name>
</gene>
<proteinExistence type="predicted"/>
<keyword evidence="2" id="KW-1185">Reference proteome</keyword>
<dbReference type="InterPro" id="IPR018743">
    <property type="entry name" value="DUF2292"/>
</dbReference>
<protein>
    <recommendedName>
        <fullName evidence="3">DUF2292 domain-containing protein</fullName>
    </recommendedName>
</protein>
<dbReference type="AlphaFoldDB" id="A0A1M4SEY9"/>
<dbReference type="Proteomes" id="UP000184404">
    <property type="component" value="Unassembled WGS sequence"/>
</dbReference>
<dbReference type="OrthoDB" id="1684946at2"/>
<dbReference type="STRING" id="1123243.SAMN02745190_00112"/>
<name>A0A1M4SEY9_9FIRM</name>
<dbReference type="EMBL" id="FQUG01000002">
    <property type="protein sequence ID" value="SHE30769.1"/>
    <property type="molecule type" value="Genomic_DNA"/>
</dbReference>